<evidence type="ECO:0000259" key="9">
    <source>
        <dbReference type="PROSITE" id="PS50011"/>
    </source>
</evidence>
<organism evidence="10 11">
    <name type="scientific">Actinoplanes couchii</name>
    <dbReference type="NCBI Taxonomy" id="403638"/>
    <lineage>
        <taxon>Bacteria</taxon>
        <taxon>Bacillati</taxon>
        <taxon>Actinomycetota</taxon>
        <taxon>Actinomycetes</taxon>
        <taxon>Micromonosporales</taxon>
        <taxon>Micromonosporaceae</taxon>
        <taxon>Actinoplanes</taxon>
    </lineage>
</organism>
<dbReference type="PANTHER" id="PTHR43289">
    <property type="entry name" value="MITOGEN-ACTIVATED PROTEIN KINASE KINASE KINASE 20-RELATED"/>
    <property type="match status" value="1"/>
</dbReference>
<feature type="domain" description="Protein kinase" evidence="9">
    <location>
        <begin position="1"/>
        <end position="249"/>
    </location>
</feature>
<accession>A0ABQ3X892</accession>
<dbReference type="PANTHER" id="PTHR43289:SF6">
    <property type="entry name" value="SERINE_THREONINE-PROTEIN KINASE NEKL-3"/>
    <property type="match status" value="1"/>
</dbReference>
<keyword evidence="8" id="KW-0472">Membrane</keyword>
<feature type="compositionally biased region" description="Low complexity" evidence="7">
    <location>
        <begin position="387"/>
        <end position="435"/>
    </location>
</feature>
<dbReference type="InterPro" id="IPR008271">
    <property type="entry name" value="Ser/Thr_kinase_AS"/>
</dbReference>
<dbReference type="InterPro" id="IPR011009">
    <property type="entry name" value="Kinase-like_dom_sf"/>
</dbReference>
<dbReference type="SUPFAM" id="SSF56112">
    <property type="entry name" value="Protein kinase-like (PK-like)"/>
    <property type="match status" value="1"/>
</dbReference>
<keyword evidence="6" id="KW-0067">ATP-binding</keyword>
<dbReference type="SMART" id="SM00458">
    <property type="entry name" value="RICIN"/>
    <property type="match status" value="1"/>
</dbReference>
<name>A0ABQ3X892_9ACTN</name>
<comment type="caution">
    <text evidence="10">The sequence shown here is derived from an EMBL/GenBank/DDBJ whole genome shotgun (WGS) entry which is preliminary data.</text>
</comment>
<keyword evidence="8" id="KW-0812">Transmembrane</keyword>
<evidence type="ECO:0000256" key="4">
    <source>
        <dbReference type="ARBA" id="ARBA00022741"/>
    </source>
</evidence>
<dbReference type="InterPro" id="IPR000719">
    <property type="entry name" value="Prot_kinase_dom"/>
</dbReference>
<dbReference type="PROSITE" id="PS50231">
    <property type="entry name" value="RICIN_B_LECTIN"/>
    <property type="match status" value="1"/>
</dbReference>
<evidence type="ECO:0000256" key="7">
    <source>
        <dbReference type="SAM" id="MobiDB-lite"/>
    </source>
</evidence>
<evidence type="ECO:0000313" key="11">
    <source>
        <dbReference type="Proteomes" id="UP000612282"/>
    </source>
</evidence>
<gene>
    <name evidence="10" type="ORF">Aco03nite_031250</name>
</gene>
<dbReference type="RefSeq" id="WP_203796136.1">
    <property type="nucleotide sequence ID" value="NZ_BAAAQE010000036.1"/>
</dbReference>
<feature type="transmembrane region" description="Helical" evidence="8">
    <location>
        <begin position="335"/>
        <end position="356"/>
    </location>
</feature>
<feature type="region of interest" description="Disordered" evidence="7">
    <location>
        <begin position="361"/>
        <end position="437"/>
    </location>
</feature>
<feature type="region of interest" description="Disordered" evidence="7">
    <location>
        <begin position="294"/>
        <end position="325"/>
    </location>
</feature>
<dbReference type="SUPFAM" id="SSF50370">
    <property type="entry name" value="Ricin B-like lectins"/>
    <property type="match status" value="1"/>
</dbReference>
<keyword evidence="5" id="KW-0418">Kinase</keyword>
<evidence type="ECO:0000256" key="3">
    <source>
        <dbReference type="ARBA" id="ARBA00022679"/>
    </source>
</evidence>
<proteinExistence type="predicted"/>
<evidence type="ECO:0000256" key="8">
    <source>
        <dbReference type="SAM" id="Phobius"/>
    </source>
</evidence>
<dbReference type="InterPro" id="IPR000772">
    <property type="entry name" value="Ricin_B_lectin"/>
</dbReference>
<keyword evidence="8" id="KW-1133">Transmembrane helix</keyword>
<evidence type="ECO:0000256" key="5">
    <source>
        <dbReference type="ARBA" id="ARBA00022777"/>
    </source>
</evidence>
<dbReference type="Pfam" id="PF00652">
    <property type="entry name" value="Ricin_B_lectin"/>
    <property type="match status" value="1"/>
</dbReference>
<keyword evidence="3" id="KW-0808">Transferase</keyword>
<evidence type="ECO:0000256" key="6">
    <source>
        <dbReference type="ARBA" id="ARBA00022840"/>
    </source>
</evidence>
<evidence type="ECO:0000313" key="10">
    <source>
        <dbReference type="EMBL" id="GID54721.1"/>
    </source>
</evidence>
<dbReference type="Pfam" id="PF00069">
    <property type="entry name" value="Pkinase"/>
    <property type="match status" value="1"/>
</dbReference>
<dbReference type="InterPro" id="IPR035992">
    <property type="entry name" value="Ricin_B-like_lectins"/>
</dbReference>
<dbReference type="PROSITE" id="PS50011">
    <property type="entry name" value="PROTEIN_KINASE_DOM"/>
    <property type="match status" value="1"/>
</dbReference>
<reference evidence="10 11" key="1">
    <citation type="submission" date="2021-01" db="EMBL/GenBank/DDBJ databases">
        <title>Whole genome shotgun sequence of Actinoplanes couchii NBRC 106145.</title>
        <authorList>
            <person name="Komaki H."/>
            <person name="Tamura T."/>
        </authorList>
    </citation>
    <scope>NUCLEOTIDE SEQUENCE [LARGE SCALE GENOMIC DNA]</scope>
    <source>
        <strain evidence="10 11">NBRC 106145</strain>
    </source>
</reference>
<dbReference type="Proteomes" id="UP000612282">
    <property type="component" value="Unassembled WGS sequence"/>
</dbReference>
<dbReference type="SMART" id="SM00220">
    <property type="entry name" value="S_TKc"/>
    <property type="match status" value="1"/>
</dbReference>
<dbReference type="EC" id="2.7.11.1" evidence="1"/>
<dbReference type="Gene3D" id="3.30.200.20">
    <property type="entry name" value="Phosphorylase Kinase, domain 1"/>
    <property type="match status" value="1"/>
</dbReference>
<protein>
    <recommendedName>
        <fullName evidence="1">non-specific serine/threonine protein kinase</fullName>
        <ecNumber evidence="1">2.7.11.1</ecNumber>
    </recommendedName>
</protein>
<evidence type="ECO:0000256" key="2">
    <source>
        <dbReference type="ARBA" id="ARBA00022527"/>
    </source>
</evidence>
<keyword evidence="11" id="KW-1185">Reference proteome</keyword>
<dbReference type="Gene3D" id="1.10.510.10">
    <property type="entry name" value="Transferase(Phosphotransferase) domain 1"/>
    <property type="match status" value="1"/>
</dbReference>
<dbReference type="Gene3D" id="2.80.10.50">
    <property type="match status" value="1"/>
</dbReference>
<evidence type="ECO:0000256" key="1">
    <source>
        <dbReference type="ARBA" id="ARBA00012513"/>
    </source>
</evidence>
<dbReference type="PROSITE" id="PS00108">
    <property type="entry name" value="PROTEIN_KINASE_ST"/>
    <property type="match status" value="1"/>
</dbReference>
<dbReference type="CDD" id="cd14014">
    <property type="entry name" value="STKc_PknB_like"/>
    <property type="match status" value="1"/>
</dbReference>
<sequence>MGRVWAARDQLLDRDVAIKELVPPPRIPDSELAELRERAIREARAIARLDHPNVVRVFDVVFNGEDPWIVMELVPSRSLFTTVRDDGPMPPDQVARIGLGVLAGLRAAHRAGLLHRDVKPGNVLLADDGRVVLTDFGLALVAGDAGMTSTGVVLGSPQYLAPERALDHEIGPSADLWSLGATLYAAVEGRPPYVRSSPMTTLAALATELPDAPERAGELQPALTALLQRDPDRRADAETAKRLLVAATIPGTPRPADVPVYAEPTFATPKLRSAPGAAGAPAAAVPSQAVPSQAVPSLVAPPPAAPGGPDSAPSGPAVRPAAGNPRVRSAVRRSALVAGGAVAALLVAGAIAYSPLAGSDPASPEAFPVVSQPPGAASATPPPPSPAATVSGTPRRGASAGAAAPGGEAAAPTGSRKKTTSPPASKSPTPGAAATGSPFQGVGPKTCLYAPAGGGQIVTKACAGTDAGQRFTLASDKTLRARGKCAEVDGAANGSLVTLVACTGARAQQWTYNASRELVTAEGGGCLDIPYGKETEGLAMWIWVCVGKENQQWSCL</sequence>
<feature type="compositionally biased region" description="Low complexity" evidence="7">
    <location>
        <begin position="307"/>
        <end position="318"/>
    </location>
</feature>
<dbReference type="EMBL" id="BOMG01000042">
    <property type="protein sequence ID" value="GID54721.1"/>
    <property type="molecule type" value="Genomic_DNA"/>
</dbReference>
<keyword evidence="2" id="KW-0723">Serine/threonine-protein kinase</keyword>
<keyword evidence="4" id="KW-0547">Nucleotide-binding</keyword>